<dbReference type="InParanoid" id="W0RFP6"/>
<organism evidence="2 3">
    <name type="scientific">Gemmatirosa kalamazoonensis</name>
    <dbReference type="NCBI Taxonomy" id="861299"/>
    <lineage>
        <taxon>Bacteria</taxon>
        <taxon>Pseudomonadati</taxon>
        <taxon>Gemmatimonadota</taxon>
        <taxon>Gemmatimonadia</taxon>
        <taxon>Gemmatimonadales</taxon>
        <taxon>Gemmatimonadaceae</taxon>
        <taxon>Gemmatirosa</taxon>
    </lineage>
</organism>
<keyword evidence="3" id="KW-1185">Reference proteome</keyword>
<sequence length="303" mass="32417">MRHRIARLAAALSIAGAAHAQTPDSIPEAVRSRVRVVDSTRIQSVHLRDGTALIGRIVVAGTDTIRFRSSIGETGIAVRSIARIDEAPAAALRPNGEFWFPNPNATRLLFAPTGRMLPRGTGYFSDYYIILPGVAYGATDRVTIGGGVSLLPGASTQAFWVTPKVGLYNRERVNLAAGALVIYIPDLDDSPSSSDQGPYGIAYGVGTWGGPDASVTAGVGYAFSNRNVSSQPVAMLGAEARLARRVAFVTENYVIPNFREGPLLSYGLRFMGEQISLDLAFINVARDPIFPGAPFVGFVFNFR</sequence>
<dbReference type="AlphaFoldDB" id="W0RFP6"/>
<dbReference type="Proteomes" id="UP000019151">
    <property type="component" value="Chromosome"/>
</dbReference>
<keyword evidence="1" id="KW-0732">Signal</keyword>
<dbReference type="RefSeq" id="WP_025411406.1">
    <property type="nucleotide sequence ID" value="NZ_CP007128.1"/>
</dbReference>
<reference evidence="2 3" key="1">
    <citation type="journal article" date="2014" name="Genome Announc.">
        <title>Genome Sequence and Methylome of Soil Bacterium Gemmatirosa kalamazoonensis KBS708T, a Member of the Rarely Cultivated Gemmatimonadetes Phylum.</title>
        <authorList>
            <person name="Debruyn J.M."/>
            <person name="Radosevich M."/>
            <person name="Wommack K.E."/>
            <person name="Polson S.W."/>
            <person name="Hauser L.J."/>
            <person name="Fawaz M.N."/>
            <person name="Korlach J."/>
            <person name="Tsai Y.C."/>
        </authorList>
    </citation>
    <scope>NUCLEOTIDE SEQUENCE [LARGE SCALE GENOMIC DNA]</scope>
    <source>
        <strain evidence="2 3">KBS708</strain>
    </source>
</reference>
<name>W0RFP6_9BACT</name>
<evidence type="ECO:0000313" key="2">
    <source>
        <dbReference type="EMBL" id="AHG89929.1"/>
    </source>
</evidence>
<feature type="chain" id="PRO_5004794054" description="Transporter" evidence="1">
    <location>
        <begin position="21"/>
        <end position="303"/>
    </location>
</feature>
<accession>W0RFP6</accession>
<gene>
    <name evidence="2" type="ORF">J421_2392</name>
</gene>
<dbReference type="KEGG" id="gba:J421_2392"/>
<dbReference type="HOGENOM" id="CLU_917525_0_0_0"/>
<dbReference type="STRING" id="861299.J421_2392"/>
<feature type="signal peptide" evidence="1">
    <location>
        <begin position="1"/>
        <end position="20"/>
    </location>
</feature>
<dbReference type="EMBL" id="CP007128">
    <property type="protein sequence ID" value="AHG89929.1"/>
    <property type="molecule type" value="Genomic_DNA"/>
</dbReference>
<protein>
    <recommendedName>
        <fullName evidence="4">Transporter</fullName>
    </recommendedName>
</protein>
<evidence type="ECO:0000256" key="1">
    <source>
        <dbReference type="SAM" id="SignalP"/>
    </source>
</evidence>
<proteinExistence type="predicted"/>
<evidence type="ECO:0000313" key="3">
    <source>
        <dbReference type="Proteomes" id="UP000019151"/>
    </source>
</evidence>
<evidence type="ECO:0008006" key="4">
    <source>
        <dbReference type="Google" id="ProtNLM"/>
    </source>
</evidence>
<dbReference type="OrthoDB" id="847214at2"/>